<reference evidence="2 3" key="1">
    <citation type="submission" date="2018-02" db="EMBL/GenBank/DDBJ databases">
        <title>Genome sequence of the basidiomycete white-rot fungus Phlebia centrifuga.</title>
        <authorList>
            <person name="Granchi Z."/>
            <person name="Peng M."/>
            <person name="de Vries R.P."/>
            <person name="Hilden K."/>
            <person name="Makela M.R."/>
            <person name="Grigoriev I."/>
            <person name="Riley R."/>
        </authorList>
    </citation>
    <scope>NUCLEOTIDE SEQUENCE [LARGE SCALE GENOMIC DNA]</scope>
    <source>
        <strain evidence="2 3">FBCC195</strain>
    </source>
</reference>
<feature type="region of interest" description="Disordered" evidence="1">
    <location>
        <begin position="1"/>
        <end position="37"/>
    </location>
</feature>
<comment type="caution">
    <text evidence="2">The sequence shown here is derived from an EMBL/GenBank/DDBJ whole genome shotgun (WGS) entry which is preliminary data.</text>
</comment>
<evidence type="ECO:0000256" key="1">
    <source>
        <dbReference type="SAM" id="MobiDB-lite"/>
    </source>
</evidence>
<evidence type="ECO:0000313" key="2">
    <source>
        <dbReference type="EMBL" id="PSS15400.1"/>
    </source>
</evidence>
<dbReference type="InterPro" id="IPR011333">
    <property type="entry name" value="SKP1/BTB/POZ_sf"/>
</dbReference>
<gene>
    <name evidence="2" type="ORF">PHLCEN_2v3276</name>
</gene>
<sequence length="391" mass="43053">MDSSRKPKGKKGSKRGQSCRKIEDLSDAPMPSSMPQPTVKIENKMLLRAALKSAADSGTFIDTKFYAFSRRDPSRTAYEPKAVYANGWLLRARLPSYFEPLLAGGYKESAVGSLHGNFPSNHQAYNIEYGYDSDSDLEDDEDSDDGDGVTLKTDREEEYMTDEIPQPEKDVGDKTEAISEELLKEHGAYGTGRVVILRDFAYPTWKALIFYLCTGEVAFAALQSQKKENIPAGQISPDAPLCSPKSMYRIADQLGLDALRNLAEKDILSKLSADNIMEELFSEFTSLYDKIRDMETQFACDNALTRTSANISECIERMATGQRPYNAVILKCLFQRFFGALEEARSSKPGPMYCSSPNCRNTAVGGSGSSSKAKLTTLACASCLGTVGYSL</sequence>
<accession>A0A2R6QUH2</accession>
<dbReference type="OrthoDB" id="6359816at2759"/>
<feature type="compositionally biased region" description="Basic residues" evidence="1">
    <location>
        <begin position="1"/>
        <end position="18"/>
    </location>
</feature>
<feature type="region of interest" description="Disordered" evidence="1">
    <location>
        <begin position="131"/>
        <end position="153"/>
    </location>
</feature>
<name>A0A2R6QUH2_9APHY</name>
<dbReference type="EMBL" id="MLYV02000311">
    <property type="protein sequence ID" value="PSS15400.1"/>
    <property type="molecule type" value="Genomic_DNA"/>
</dbReference>
<feature type="compositionally biased region" description="Acidic residues" evidence="1">
    <location>
        <begin position="131"/>
        <end position="147"/>
    </location>
</feature>
<protein>
    <submittedName>
        <fullName evidence="2">Uncharacterized protein</fullName>
    </submittedName>
</protein>
<proteinExistence type="predicted"/>
<dbReference type="Gene3D" id="3.30.710.10">
    <property type="entry name" value="Potassium Channel Kv1.1, Chain A"/>
    <property type="match status" value="1"/>
</dbReference>
<dbReference type="Proteomes" id="UP000186601">
    <property type="component" value="Unassembled WGS sequence"/>
</dbReference>
<organism evidence="2 3">
    <name type="scientific">Hermanssonia centrifuga</name>
    <dbReference type="NCBI Taxonomy" id="98765"/>
    <lineage>
        <taxon>Eukaryota</taxon>
        <taxon>Fungi</taxon>
        <taxon>Dikarya</taxon>
        <taxon>Basidiomycota</taxon>
        <taxon>Agaricomycotina</taxon>
        <taxon>Agaricomycetes</taxon>
        <taxon>Polyporales</taxon>
        <taxon>Meruliaceae</taxon>
        <taxon>Hermanssonia</taxon>
    </lineage>
</organism>
<dbReference type="STRING" id="98765.A0A2R6QUH2"/>
<dbReference type="AlphaFoldDB" id="A0A2R6QUH2"/>
<evidence type="ECO:0000313" key="3">
    <source>
        <dbReference type="Proteomes" id="UP000186601"/>
    </source>
</evidence>
<keyword evidence="3" id="KW-1185">Reference proteome</keyword>